<keyword evidence="3" id="KW-1185">Reference proteome</keyword>
<accession>A0A0S4JIM8</accession>
<dbReference type="EMBL" id="CYKH01001798">
    <property type="protein sequence ID" value="CUG90166.1"/>
    <property type="molecule type" value="Genomic_DNA"/>
</dbReference>
<reference evidence="3" key="1">
    <citation type="submission" date="2015-09" db="EMBL/GenBank/DDBJ databases">
        <authorList>
            <consortium name="Pathogen Informatics"/>
        </authorList>
    </citation>
    <scope>NUCLEOTIDE SEQUENCE [LARGE SCALE GENOMIC DNA]</scope>
    <source>
        <strain evidence="3">Lake Konstanz</strain>
    </source>
</reference>
<dbReference type="VEuPathDB" id="TriTrypDB:BSAL_25330"/>
<dbReference type="AlphaFoldDB" id="A0A0S4JIM8"/>
<proteinExistence type="predicted"/>
<dbReference type="Proteomes" id="UP000051952">
    <property type="component" value="Unassembled WGS sequence"/>
</dbReference>
<sequence length="323" mass="33494">MASLLAVAQFTAAVHGTGNSLAAGLGASMIATPGGMLSGGASVNDSSINGASVSGSIAYFADSAQKVLPPVSILVMFLWTCDTEDINDIFFGDDENHHSASSPAASAAATQGNTEQSIKLMIASRVRAKIAEAVKRQNDMLEGSLSAHGASLRDGTGSAFDDGGVAEDFSRGSRNLNDLRLAFQNPKKNAYLVNKWVGTLAVLSATLERVREIIAPPPVVVASSTTASSPMGNSMKTNNVPTSRPESGRSSKSAASAQSDGVEGRLSIRCRLMYGSPADALAALEQFAVHAPQGYPCPLPPLLSFTSSTTMIPSLPTLRYDGW</sequence>
<name>A0A0S4JIM8_BODSA</name>
<feature type="compositionally biased region" description="Polar residues" evidence="1">
    <location>
        <begin position="231"/>
        <end position="259"/>
    </location>
</feature>
<evidence type="ECO:0000313" key="2">
    <source>
        <dbReference type="EMBL" id="CUG90166.1"/>
    </source>
</evidence>
<evidence type="ECO:0000313" key="3">
    <source>
        <dbReference type="Proteomes" id="UP000051952"/>
    </source>
</evidence>
<protein>
    <submittedName>
        <fullName evidence="2">Uncharacterized protein</fullName>
    </submittedName>
</protein>
<feature type="region of interest" description="Disordered" evidence="1">
    <location>
        <begin position="222"/>
        <end position="260"/>
    </location>
</feature>
<organism evidence="2 3">
    <name type="scientific">Bodo saltans</name>
    <name type="common">Flagellated protozoan</name>
    <dbReference type="NCBI Taxonomy" id="75058"/>
    <lineage>
        <taxon>Eukaryota</taxon>
        <taxon>Discoba</taxon>
        <taxon>Euglenozoa</taxon>
        <taxon>Kinetoplastea</taxon>
        <taxon>Metakinetoplastina</taxon>
        <taxon>Eubodonida</taxon>
        <taxon>Bodonidae</taxon>
        <taxon>Bodo</taxon>
    </lineage>
</organism>
<evidence type="ECO:0000256" key="1">
    <source>
        <dbReference type="SAM" id="MobiDB-lite"/>
    </source>
</evidence>
<feature type="non-terminal residue" evidence="2">
    <location>
        <position position="323"/>
    </location>
</feature>
<gene>
    <name evidence="2" type="ORF">BSAL_25330</name>
</gene>